<evidence type="ECO:0000256" key="2">
    <source>
        <dbReference type="ARBA" id="ARBA00022741"/>
    </source>
</evidence>
<dbReference type="CDD" id="cd01434">
    <property type="entry name" value="EFG_mtEFG1_IV"/>
    <property type="match status" value="1"/>
</dbReference>
<dbReference type="GO" id="GO:0005737">
    <property type="term" value="C:cytoplasm"/>
    <property type="evidence" value="ECO:0007669"/>
    <property type="project" value="UniProtKB-SubCell"/>
</dbReference>
<dbReference type="Gene3D" id="3.30.70.870">
    <property type="entry name" value="Elongation Factor G (Translational Gtpase), domain 3"/>
    <property type="match status" value="1"/>
</dbReference>
<evidence type="ECO:0000256" key="5">
    <source>
        <dbReference type="ARBA" id="ARBA00023134"/>
    </source>
</evidence>
<dbReference type="InterPro" id="IPR005517">
    <property type="entry name" value="Transl_elong_EFG/EF2_IV"/>
</dbReference>
<dbReference type="CDD" id="cd03713">
    <property type="entry name" value="EFG_mtEFG_C"/>
    <property type="match status" value="1"/>
</dbReference>
<dbReference type="CDD" id="cd16262">
    <property type="entry name" value="EFG_III"/>
    <property type="match status" value="1"/>
</dbReference>
<dbReference type="FunFam" id="3.40.50.300:FF:000029">
    <property type="entry name" value="Elongation factor G"/>
    <property type="match status" value="1"/>
</dbReference>
<proteinExistence type="inferred from homology"/>
<dbReference type="InterPro" id="IPR004540">
    <property type="entry name" value="Transl_elong_EFG/EF2"/>
</dbReference>
<comment type="caution">
    <text evidence="10">The sequence shown here is derived from an EMBL/GenBank/DDBJ whole genome shotgun (WGS) entry which is preliminary data.</text>
</comment>
<dbReference type="FunFam" id="3.30.70.870:FF:000001">
    <property type="entry name" value="Elongation factor G"/>
    <property type="match status" value="1"/>
</dbReference>
<dbReference type="EMBL" id="JAFCNB010000006">
    <property type="protein sequence ID" value="MBP2704879.1"/>
    <property type="molecule type" value="Genomic_DNA"/>
</dbReference>
<dbReference type="HAMAP" id="MF_00054_B">
    <property type="entry name" value="EF_G_EF_2_B"/>
    <property type="match status" value="1"/>
</dbReference>
<reference evidence="10" key="1">
    <citation type="submission" date="2021-02" db="EMBL/GenBank/DDBJ databases">
        <title>Draft genome sequence of Microbispora sp. RL4-1S isolated from rice leaves in Thailand.</title>
        <authorList>
            <person name="Muangham S."/>
            <person name="Duangmal K."/>
        </authorList>
    </citation>
    <scope>NUCLEOTIDE SEQUENCE</scope>
    <source>
        <strain evidence="10">RL4-1S</strain>
    </source>
</reference>
<protein>
    <recommendedName>
        <fullName evidence="7 8">Elongation factor G</fullName>
        <shortName evidence="7">EF-G</shortName>
    </recommendedName>
</protein>
<comment type="similarity">
    <text evidence="1 7">Belongs to the TRAFAC class translation factor GTPase superfamily. Classic translation factor GTPase family. EF-G/EF-2 subfamily.</text>
</comment>
<keyword evidence="4 7" id="KW-0648">Protein biosynthesis</keyword>
<feature type="binding site" evidence="7">
    <location>
        <begin position="19"/>
        <end position="26"/>
    </location>
    <ligand>
        <name>GTP</name>
        <dbReference type="ChEBI" id="CHEBI:37565"/>
    </ligand>
</feature>
<comment type="function">
    <text evidence="6 7">Catalyzes the GTP-dependent ribosomal translocation step during translation elongation. During this step, the ribosome changes from the pre-translocational (PRE) to the post-translocational (POST) state as the newly formed A-site-bound peptidyl-tRNA and P-site-bound deacylated tRNA move to the P and E sites, respectively. Catalyzes the coordinated movement of the two tRNA molecules, the mRNA and conformational changes in the ribosome.</text>
</comment>
<accession>A0A941AQL3</accession>
<evidence type="ECO:0000313" key="10">
    <source>
        <dbReference type="EMBL" id="MBP2704879.1"/>
    </source>
</evidence>
<dbReference type="InterPro" id="IPR004161">
    <property type="entry name" value="EFTu-like_2"/>
</dbReference>
<dbReference type="PANTHER" id="PTHR43261:SF1">
    <property type="entry name" value="RIBOSOME-RELEASING FACTOR 2, MITOCHONDRIAL"/>
    <property type="match status" value="1"/>
</dbReference>
<dbReference type="PANTHER" id="PTHR43261">
    <property type="entry name" value="TRANSLATION ELONGATION FACTOR G-RELATED"/>
    <property type="match status" value="1"/>
</dbReference>
<dbReference type="PROSITE" id="PS51722">
    <property type="entry name" value="G_TR_2"/>
    <property type="match status" value="1"/>
</dbReference>
<evidence type="ECO:0000313" key="11">
    <source>
        <dbReference type="Proteomes" id="UP000674234"/>
    </source>
</evidence>
<dbReference type="InterPro" id="IPR035647">
    <property type="entry name" value="EFG_III/V"/>
</dbReference>
<dbReference type="FunFam" id="3.30.70.240:FF:000001">
    <property type="entry name" value="Elongation factor G"/>
    <property type="match status" value="1"/>
</dbReference>
<keyword evidence="3 7" id="KW-0251">Elongation factor</keyword>
<dbReference type="GO" id="GO:0005525">
    <property type="term" value="F:GTP binding"/>
    <property type="evidence" value="ECO:0007669"/>
    <property type="project" value="UniProtKB-UniRule"/>
</dbReference>
<evidence type="ECO:0000256" key="7">
    <source>
        <dbReference type="HAMAP-Rule" id="MF_00054"/>
    </source>
</evidence>
<evidence type="ECO:0000256" key="6">
    <source>
        <dbReference type="ARBA" id="ARBA00024731"/>
    </source>
</evidence>
<dbReference type="Pfam" id="PF03144">
    <property type="entry name" value="GTP_EFTU_D2"/>
    <property type="match status" value="1"/>
</dbReference>
<dbReference type="AlphaFoldDB" id="A0A941AQL3"/>
<dbReference type="Gene3D" id="2.40.30.10">
    <property type="entry name" value="Translation factors"/>
    <property type="match status" value="1"/>
</dbReference>
<dbReference type="CDD" id="cd04088">
    <property type="entry name" value="EFG_mtEFG_II"/>
    <property type="match status" value="1"/>
</dbReference>
<dbReference type="Pfam" id="PF00679">
    <property type="entry name" value="EFG_C"/>
    <property type="match status" value="1"/>
</dbReference>
<dbReference type="NCBIfam" id="NF009379">
    <property type="entry name" value="PRK12740.1-3"/>
    <property type="match status" value="1"/>
</dbReference>
<gene>
    <name evidence="7 10" type="primary">fusA</name>
    <name evidence="10" type="ORF">JOL79_13745</name>
</gene>
<dbReference type="PRINTS" id="PR00315">
    <property type="entry name" value="ELONGATNFCT"/>
</dbReference>
<dbReference type="InterPro" id="IPR031157">
    <property type="entry name" value="G_TR_CS"/>
</dbReference>
<keyword evidence="5 7" id="KW-0342">GTP-binding</keyword>
<dbReference type="InterPro" id="IPR000795">
    <property type="entry name" value="T_Tr_GTP-bd_dom"/>
</dbReference>
<dbReference type="SUPFAM" id="SSF54980">
    <property type="entry name" value="EF-G C-terminal domain-like"/>
    <property type="match status" value="2"/>
</dbReference>
<dbReference type="Pfam" id="PF14492">
    <property type="entry name" value="EFG_III"/>
    <property type="match status" value="1"/>
</dbReference>
<organism evidence="10 11">
    <name type="scientific">Microbispora oryzae</name>
    <dbReference type="NCBI Taxonomy" id="2806554"/>
    <lineage>
        <taxon>Bacteria</taxon>
        <taxon>Bacillati</taxon>
        <taxon>Actinomycetota</taxon>
        <taxon>Actinomycetes</taxon>
        <taxon>Streptosporangiales</taxon>
        <taxon>Streptosporangiaceae</taxon>
        <taxon>Microbispora</taxon>
    </lineage>
</organism>
<dbReference type="InterPro" id="IPR047872">
    <property type="entry name" value="EFG_IV"/>
</dbReference>
<keyword evidence="2 7" id="KW-0547">Nucleotide-binding</keyword>
<dbReference type="InterPro" id="IPR009000">
    <property type="entry name" value="Transl_B-barrel_sf"/>
</dbReference>
<dbReference type="InterPro" id="IPR014721">
    <property type="entry name" value="Ribsml_uS5_D2-typ_fold_subgr"/>
</dbReference>
<name>A0A941AQL3_9ACTN</name>
<dbReference type="SUPFAM" id="SSF50447">
    <property type="entry name" value="Translation proteins"/>
    <property type="match status" value="1"/>
</dbReference>
<dbReference type="SUPFAM" id="SSF52540">
    <property type="entry name" value="P-loop containing nucleoside triphosphate hydrolases"/>
    <property type="match status" value="1"/>
</dbReference>
<dbReference type="GO" id="GO:0003746">
    <property type="term" value="F:translation elongation factor activity"/>
    <property type="evidence" value="ECO:0007669"/>
    <property type="project" value="UniProtKB-UniRule"/>
</dbReference>
<dbReference type="Gene3D" id="3.30.70.240">
    <property type="match status" value="1"/>
</dbReference>
<dbReference type="Gene3D" id="3.30.230.10">
    <property type="match status" value="1"/>
</dbReference>
<dbReference type="InterPro" id="IPR035649">
    <property type="entry name" value="EFG_V"/>
</dbReference>
<dbReference type="PROSITE" id="PS00301">
    <property type="entry name" value="G_TR_1"/>
    <property type="match status" value="1"/>
</dbReference>
<feature type="binding site" evidence="7">
    <location>
        <begin position="137"/>
        <end position="140"/>
    </location>
    <ligand>
        <name>GTP</name>
        <dbReference type="ChEBI" id="CHEBI:37565"/>
    </ligand>
</feature>
<comment type="subcellular location">
    <subcellularLocation>
        <location evidence="7">Cytoplasm</location>
    </subcellularLocation>
</comment>
<dbReference type="InterPro" id="IPR009022">
    <property type="entry name" value="EFG_III"/>
</dbReference>
<dbReference type="GO" id="GO:0003924">
    <property type="term" value="F:GTPase activity"/>
    <property type="evidence" value="ECO:0007669"/>
    <property type="project" value="InterPro"/>
</dbReference>
<dbReference type="NCBIfam" id="TIGR00231">
    <property type="entry name" value="small_GTP"/>
    <property type="match status" value="1"/>
</dbReference>
<dbReference type="Proteomes" id="UP000674234">
    <property type="component" value="Unassembled WGS sequence"/>
</dbReference>
<keyword evidence="7" id="KW-0963">Cytoplasm</keyword>
<dbReference type="FunFam" id="2.40.30.10:FF:000006">
    <property type="entry name" value="Elongation factor G"/>
    <property type="match status" value="1"/>
</dbReference>
<dbReference type="SMART" id="SM00838">
    <property type="entry name" value="EFG_C"/>
    <property type="match status" value="1"/>
</dbReference>
<evidence type="ECO:0000256" key="1">
    <source>
        <dbReference type="ARBA" id="ARBA00005870"/>
    </source>
</evidence>
<dbReference type="SUPFAM" id="SSF54211">
    <property type="entry name" value="Ribosomal protein S5 domain 2-like"/>
    <property type="match status" value="1"/>
</dbReference>
<dbReference type="SMART" id="SM00889">
    <property type="entry name" value="EFG_IV"/>
    <property type="match status" value="1"/>
</dbReference>
<dbReference type="GO" id="GO:0032790">
    <property type="term" value="P:ribosome disassembly"/>
    <property type="evidence" value="ECO:0007669"/>
    <property type="project" value="TreeGrafter"/>
</dbReference>
<dbReference type="Gene3D" id="3.40.50.300">
    <property type="entry name" value="P-loop containing nucleotide triphosphate hydrolases"/>
    <property type="match status" value="1"/>
</dbReference>
<evidence type="ECO:0000256" key="4">
    <source>
        <dbReference type="ARBA" id="ARBA00022917"/>
    </source>
</evidence>
<evidence type="ECO:0000259" key="9">
    <source>
        <dbReference type="PROSITE" id="PS51722"/>
    </source>
</evidence>
<dbReference type="InterPro" id="IPR000640">
    <property type="entry name" value="EFG_V-like"/>
</dbReference>
<sequence length="699" mass="76706">MATTTALDLAKVRNIGIMAHIDAGKTTTTERILFYTGINYKIGEVHEGAATMDWMEQEQERGITITSAATTCEWLGHTINIIDTPGHVDFTIEVERSLRVLDGAVAVFDGVAGVEPQSETVWRQADRYGVPRICFVNKMDRVGAEFHRCVDMMISRLNSTPAVIQLPWGVEADFKGVIDLVKMKALIWSAEAAKGEMYDTVDIPADHADAAREWRDKLVETVAENDDELMELFLEGVEPTEEQLVAALRRATITGAINPVLCGTAFKNKGVQPLLDAIVAYLPAPTDIPAFKGHAVGNEEEVVERHPDPNEPFAALAFKIMSDPHLGKLTYIRIYSGTLEAGTTVVNSVKGKKERIGKIYQMHANKREERPTASAGQIVAVMGLKDTTTGDTLSDAAKQVVLESMTFPAPVINVAIEPKTKGDQEKLGTAIQRLAEEDPSFQVRRDEETGQTVIWGMGELHLEILVDRMRREFKVEANVGRPQVAYRETIRRKVEKVEYTHKKQTGGSGQFARVIIDLEPLGEGNDGYEFANKVTGGRIPREYIPSVDAGAQEAAEFGVLAGYPMVGVKVTLQDGAFHEVDSSEMAFKIAGSMAFKEAARKADAVLLEPMMAVEVTTPEDYMGDVIGDLNGRRGQIQAMDERSGARVIRALVPLSEMFGYVGDLRSRTQGRASYSMQFDSYAEVPPGIAKEIVAKARGE</sequence>
<feature type="binding site" evidence="7">
    <location>
        <begin position="83"/>
        <end position="87"/>
    </location>
    <ligand>
        <name>GTP</name>
        <dbReference type="ChEBI" id="CHEBI:37565"/>
    </ligand>
</feature>
<feature type="domain" description="Tr-type G" evidence="9">
    <location>
        <begin position="10"/>
        <end position="286"/>
    </location>
</feature>
<evidence type="ECO:0000256" key="3">
    <source>
        <dbReference type="ARBA" id="ARBA00022768"/>
    </source>
</evidence>
<dbReference type="InterPro" id="IPR020568">
    <property type="entry name" value="Ribosomal_Su5_D2-typ_SF"/>
</dbReference>
<dbReference type="InterPro" id="IPR005225">
    <property type="entry name" value="Small_GTP-bd"/>
</dbReference>
<dbReference type="InterPro" id="IPR027417">
    <property type="entry name" value="P-loop_NTPase"/>
</dbReference>
<dbReference type="CDD" id="cd01886">
    <property type="entry name" value="EF-G"/>
    <property type="match status" value="1"/>
</dbReference>
<evidence type="ECO:0000256" key="8">
    <source>
        <dbReference type="NCBIfam" id="TIGR00484"/>
    </source>
</evidence>
<keyword evidence="11" id="KW-1185">Reference proteome</keyword>
<dbReference type="Pfam" id="PF03764">
    <property type="entry name" value="EFG_IV"/>
    <property type="match status" value="1"/>
</dbReference>
<dbReference type="FunFam" id="3.30.230.10:FF:000003">
    <property type="entry name" value="Elongation factor G"/>
    <property type="match status" value="1"/>
</dbReference>
<dbReference type="NCBIfam" id="NF009381">
    <property type="entry name" value="PRK12740.1-5"/>
    <property type="match status" value="1"/>
</dbReference>
<dbReference type="Pfam" id="PF00009">
    <property type="entry name" value="GTP_EFTU"/>
    <property type="match status" value="1"/>
</dbReference>
<dbReference type="NCBIfam" id="TIGR00484">
    <property type="entry name" value="EF-G"/>
    <property type="match status" value="1"/>
</dbReference>
<dbReference type="InterPro" id="IPR041095">
    <property type="entry name" value="EFG_II"/>
</dbReference>